<dbReference type="InterPro" id="IPR007110">
    <property type="entry name" value="Ig-like_dom"/>
</dbReference>
<dbReference type="FunFam" id="2.60.40.10:FF:000637">
    <property type="entry name" value="Basement membrane proteoglycan"/>
    <property type="match status" value="3"/>
</dbReference>
<dbReference type="InterPro" id="IPR003598">
    <property type="entry name" value="Ig_sub2"/>
</dbReference>
<dbReference type="InterPro" id="IPR013151">
    <property type="entry name" value="Immunoglobulin_dom"/>
</dbReference>
<dbReference type="GO" id="GO:0005886">
    <property type="term" value="C:plasma membrane"/>
    <property type="evidence" value="ECO:0007669"/>
    <property type="project" value="TreeGrafter"/>
</dbReference>
<feature type="region of interest" description="Disordered" evidence="6">
    <location>
        <begin position="589"/>
        <end position="613"/>
    </location>
</feature>
<comment type="subcellular location">
    <subcellularLocation>
        <location evidence="1">Membrane</location>
        <topology evidence="1">Single-pass type I membrane protein</topology>
    </subcellularLocation>
</comment>
<dbReference type="PROSITE" id="PS50835">
    <property type="entry name" value="IG_LIKE"/>
    <property type="match status" value="9"/>
</dbReference>
<dbReference type="GO" id="GO:0005911">
    <property type="term" value="C:cell-cell junction"/>
    <property type="evidence" value="ECO:0007669"/>
    <property type="project" value="TreeGrafter"/>
</dbReference>
<feature type="domain" description="Ig-like" evidence="7">
    <location>
        <begin position="703"/>
        <end position="800"/>
    </location>
</feature>
<dbReference type="GO" id="GO:0098609">
    <property type="term" value="P:cell-cell adhesion"/>
    <property type="evidence" value="ECO:0007669"/>
    <property type="project" value="TreeGrafter"/>
</dbReference>
<feature type="domain" description="Ig-like" evidence="7">
    <location>
        <begin position="192"/>
        <end position="279"/>
    </location>
</feature>
<dbReference type="CDD" id="cd00096">
    <property type="entry name" value="Ig"/>
    <property type="match status" value="1"/>
</dbReference>
<dbReference type="AlphaFoldDB" id="A0A0M3K5U9"/>
<feature type="domain" description="Ig-like" evidence="7">
    <location>
        <begin position="808"/>
        <end position="894"/>
    </location>
</feature>
<dbReference type="GO" id="GO:0050839">
    <property type="term" value="F:cell adhesion molecule binding"/>
    <property type="evidence" value="ECO:0007669"/>
    <property type="project" value="TreeGrafter"/>
</dbReference>
<accession>A0A0M3K5U9</accession>
<dbReference type="InterPro" id="IPR013783">
    <property type="entry name" value="Ig-like_fold"/>
</dbReference>
<organism evidence="8">
    <name type="scientific">Anisakis simplex</name>
    <name type="common">Herring worm</name>
    <dbReference type="NCBI Taxonomy" id="6269"/>
    <lineage>
        <taxon>Eukaryota</taxon>
        <taxon>Metazoa</taxon>
        <taxon>Ecdysozoa</taxon>
        <taxon>Nematoda</taxon>
        <taxon>Chromadorea</taxon>
        <taxon>Rhabditida</taxon>
        <taxon>Spirurina</taxon>
        <taxon>Ascaridomorpha</taxon>
        <taxon>Ascaridoidea</taxon>
        <taxon>Anisakidae</taxon>
        <taxon>Anisakis</taxon>
        <taxon>Anisakis simplex complex</taxon>
    </lineage>
</organism>
<dbReference type="InterPro" id="IPR036179">
    <property type="entry name" value="Ig-like_dom_sf"/>
</dbReference>
<evidence type="ECO:0000256" key="4">
    <source>
        <dbReference type="ARBA" id="ARBA00023180"/>
    </source>
</evidence>
<evidence type="ECO:0000256" key="5">
    <source>
        <dbReference type="ARBA" id="ARBA00023319"/>
    </source>
</evidence>
<dbReference type="SMART" id="SM00409">
    <property type="entry name" value="IG"/>
    <property type="match status" value="9"/>
</dbReference>
<proteinExistence type="predicted"/>
<keyword evidence="3" id="KW-1015">Disulfide bond</keyword>
<dbReference type="PANTHER" id="PTHR11640">
    <property type="entry name" value="NEPHRIN"/>
    <property type="match status" value="1"/>
</dbReference>
<evidence type="ECO:0000256" key="6">
    <source>
        <dbReference type="SAM" id="MobiDB-lite"/>
    </source>
</evidence>
<reference evidence="8" key="1">
    <citation type="submission" date="2017-02" db="UniProtKB">
        <authorList>
            <consortium name="WormBaseParasite"/>
        </authorList>
    </citation>
    <scope>IDENTIFICATION</scope>
</reference>
<evidence type="ECO:0000259" key="7">
    <source>
        <dbReference type="PROSITE" id="PS50835"/>
    </source>
</evidence>
<dbReference type="Pfam" id="PF13927">
    <property type="entry name" value="Ig_3"/>
    <property type="match status" value="7"/>
</dbReference>
<evidence type="ECO:0000256" key="3">
    <source>
        <dbReference type="ARBA" id="ARBA00023157"/>
    </source>
</evidence>
<feature type="domain" description="Ig-like" evidence="7">
    <location>
        <begin position="289"/>
        <end position="374"/>
    </location>
</feature>
<dbReference type="Gene3D" id="2.60.40.10">
    <property type="entry name" value="Immunoglobulins"/>
    <property type="match status" value="9"/>
</dbReference>
<feature type="domain" description="Ig-like" evidence="7">
    <location>
        <begin position="9"/>
        <end position="87"/>
    </location>
</feature>
<dbReference type="Pfam" id="PF13895">
    <property type="entry name" value="Ig_2"/>
    <property type="match status" value="1"/>
</dbReference>
<keyword evidence="4" id="KW-0325">Glycoprotein</keyword>
<keyword evidence="5" id="KW-0393">Immunoglobulin domain</keyword>
<sequence length="899" mass="97528">LLVSTAREPVVNPPQQTIDEGSSARFQCYVPGDPSAQISWHRQDGAPLGADVSESNGMLTITNAQASDAGAYVCHAQQAHTTQPALSSPVYLNVNPQQSVHPVVDPPSQSVDEGSPARFRCYVPGNPSAQLSWRKEDGSALGYDVTDSQGMLSFSRASPSDAGAYICSFQDPHGGAPVQSSPAYLGINPRRPSNPVVEPPSQTVDDGDHAKFRCFLPGVPDAQITWRKMDGSQLGPDVSDNRGMLTFQRAQSSDAGAYICTAQDSRGGHPVDAPPAYLNTFGISAGTAPALMIDPSSQTVNENEPAQFKCWVPGVLACELTWHHEYIGGPLPYGVYQSGGILKIPRAQLHDAGNYICTASNQYGIGQSPPAHLTVNRPPQAPRVDPPEITVNDGDPARFRCWVPGDPSAKLEWHLRTGEPLPQGVQENEGILNFQSARQHHSNGYVCTATDPDGRNPPMQSSEVRLNVRKRMFPPDSLQEAFMPFVTQLPILHPFTTFSKNLAIGSNFAIDNQAKAPSVEPATLTVNEGDSIEIRCWSDEIEDAELHWRRADGDPLGYGISEARDGTLSTDKVRLADAGEYICSATDPQTEHTADSEPVQLNVGSETNERPEIDPPELIVNEGDPAQFRCFVHGNPHAQLRWSREGDEPLPHGVSANGDGQLYIPNSRHSDAGTYVCSQIDPHRGHQPIDSTSATLVVHAPRPRVEHPPAHGFEAALEVDPLEQTVAVGQAAQITCTVDGEASDHLKWHKLVEHHLPDHAQQSNGVLLIHNIQQADAGEYVCTYVDPHAHPDTPPGQGVTARINVEMPVIPIVDPHEQTVPENHPTRIRCWVPGNPAASLSWRKHDGTFPSEVEERDGMLHIPRTTPHDAGHYICSTHDPRTGSSVDSLPARVIVEQRM</sequence>
<dbReference type="SUPFAM" id="SSF48726">
    <property type="entry name" value="Immunoglobulin"/>
    <property type="match status" value="9"/>
</dbReference>
<dbReference type="WBParaSite" id="ASIM_0001634001-mRNA-1">
    <property type="protein sequence ID" value="ASIM_0001634001-mRNA-1"/>
    <property type="gene ID" value="ASIM_0001634001"/>
</dbReference>
<keyword evidence="2" id="KW-0472">Membrane</keyword>
<name>A0A0M3K5U9_ANISI</name>
<feature type="domain" description="Ig-like" evidence="7">
    <location>
        <begin position="379"/>
        <end position="465"/>
    </location>
</feature>
<evidence type="ECO:0000256" key="1">
    <source>
        <dbReference type="ARBA" id="ARBA00004479"/>
    </source>
</evidence>
<evidence type="ECO:0000256" key="2">
    <source>
        <dbReference type="ARBA" id="ARBA00023136"/>
    </source>
</evidence>
<feature type="domain" description="Ig-like" evidence="7">
    <location>
        <begin position="611"/>
        <end position="697"/>
    </location>
</feature>
<dbReference type="InterPro" id="IPR003599">
    <property type="entry name" value="Ig_sub"/>
</dbReference>
<evidence type="ECO:0000313" key="8">
    <source>
        <dbReference type="WBParaSite" id="ASIM_0001634001-mRNA-1"/>
    </source>
</evidence>
<dbReference type="SMART" id="SM00408">
    <property type="entry name" value="IGc2"/>
    <property type="match status" value="9"/>
</dbReference>
<dbReference type="PANTHER" id="PTHR11640:SF136">
    <property type="entry name" value="NEPHRIN"/>
    <property type="match status" value="1"/>
</dbReference>
<feature type="domain" description="Ig-like" evidence="7">
    <location>
        <begin position="96"/>
        <end position="183"/>
    </location>
</feature>
<dbReference type="Pfam" id="PF00047">
    <property type="entry name" value="ig"/>
    <property type="match status" value="1"/>
</dbReference>
<feature type="domain" description="Ig-like" evidence="7">
    <location>
        <begin position="517"/>
        <end position="600"/>
    </location>
</feature>
<protein>
    <submittedName>
        <fullName evidence="8">Immunoglobulin domain protein</fullName>
    </submittedName>
</protein>
<dbReference type="InterPro" id="IPR051275">
    <property type="entry name" value="Cell_adhesion_signaling"/>
</dbReference>